<sequence length="601" mass="67486">MEIVKRENIEIQNSVIVSGLTLSALDEELEDYLKRYGSVKSNLLIDNPESEYHHNTIVEFDCDTAMSNLEPSLPMDIQSTQDSNAVFHVRSLGSVYASAASSSLTEGYLESLVAIAQSSGKPLQDVLQMELQKMNALKLPASDSPRPDTPVQMIPEAENPVKESTPDKSPYYSISHNASTADTISLNLPTNALNPPGIQRVVLEHVVKTSDAVYSSNAAYRLKAFSGRSPRQNTEPDFETWRASIDFLINDQSLSDSHKTRKILDSLLPPASDVVRHVGPDVSPTKCLELLESVYGSVEDADELLVKFISTLQNQGEKPSAYLHRLHVMLSATIRRGGVTEAERKGYLLKQFCRGCWDNNLISDLQLERRKAAPPSFAELIVLIRTAEDKLLLKEERMKKHLGINKHVSFPVKFRTATHQQSVYYADAIDEPKVEENNHESLRQKSAKPKSKSDQSELDALKKEVAKLQAKISSMMADPIRENKKKASSDANEFNQLKKQVAELQAHLVPVVQGRCFEKSPVSKNFPVRHRPKVMGPEMHKEERPTWNSTNRPHPGYCFQCGEDGHLAIHCKNAPNPQRVEEKRRELRDRQAAWDLQNSLN</sequence>
<dbReference type="Proteomes" id="UP000000437">
    <property type="component" value="Chromosome 18"/>
</dbReference>
<reference evidence="2" key="1">
    <citation type="submission" date="2025-08" db="UniProtKB">
        <authorList>
            <consortium name="RefSeq"/>
        </authorList>
    </citation>
    <scope>IDENTIFICATION</scope>
    <source>
        <strain evidence="2">Tuebingen</strain>
        <tissue evidence="2">Fibroblasts and whole tissue</tissue>
    </source>
</reference>
<name>A0AC58HWS2_DANRE</name>
<keyword evidence="1" id="KW-1185">Reference proteome</keyword>
<evidence type="ECO:0000313" key="2">
    <source>
        <dbReference type="RefSeq" id="XP_073786405.1"/>
    </source>
</evidence>
<accession>A0AC58HWS2</accession>
<dbReference type="RefSeq" id="XP_073786405.1">
    <property type="nucleotide sequence ID" value="XM_073930304.1"/>
</dbReference>
<organism evidence="1 2">
    <name type="scientific">Danio rerio</name>
    <name type="common">Zebrafish</name>
    <name type="synonym">Brachydanio rerio</name>
    <dbReference type="NCBI Taxonomy" id="7955"/>
    <lineage>
        <taxon>Eukaryota</taxon>
        <taxon>Metazoa</taxon>
        <taxon>Chordata</taxon>
        <taxon>Craniata</taxon>
        <taxon>Vertebrata</taxon>
        <taxon>Euteleostomi</taxon>
        <taxon>Actinopterygii</taxon>
        <taxon>Neopterygii</taxon>
        <taxon>Teleostei</taxon>
        <taxon>Ostariophysi</taxon>
        <taxon>Cypriniformes</taxon>
        <taxon>Danionidae</taxon>
        <taxon>Danioninae</taxon>
        <taxon>Danio</taxon>
    </lineage>
</organism>
<protein>
    <submittedName>
        <fullName evidence="2">Uncharacterized protein</fullName>
    </submittedName>
</protein>
<proteinExistence type="predicted"/>
<evidence type="ECO:0000313" key="1">
    <source>
        <dbReference type="Proteomes" id="UP000000437"/>
    </source>
</evidence>
<gene>
    <name evidence="2" type="primary">LOC141378818</name>
</gene>